<sequence length="235" mass="26178">MGTILNNHCLVVAVLLSTTLTITSAFTRPMPFPLCNSHGLSRSIRIQLQPLHMISEEEKDYISPMRNRPQPKGGDVAYTNENIIRQNNHFNNIRKAGGSDCILDIYTRDPSTSGSSTRFWYVGKVARCTGTVSKEAAVARQFNLLEEHACRIRPIELGRCFGKLEMFAAPGDTELRMSENDPTIRLEIMPRSWEGSKDVPLLEIGLNLDIVTNQGAGFFVTRNEDGVVPPDMIGK</sequence>
<comment type="caution">
    <text evidence="2">The sequence shown here is derived from an EMBL/GenBank/DDBJ whole genome shotgun (WGS) entry which is preliminary data.</text>
</comment>
<evidence type="ECO:0000313" key="3">
    <source>
        <dbReference type="Proteomes" id="UP001530400"/>
    </source>
</evidence>
<dbReference type="Proteomes" id="UP001530400">
    <property type="component" value="Unassembled WGS sequence"/>
</dbReference>
<keyword evidence="3" id="KW-1185">Reference proteome</keyword>
<organism evidence="2 3">
    <name type="scientific">Cyclotella atomus</name>
    <dbReference type="NCBI Taxonomy" id="382360"/>
    <lineage>
        <taxon>Eukaryota</taxon>
        <taxon>Sar</taxon>
        <taxon>Stramenopiles</taxon>
        <taxon>Ochrophyta</taxon>
        <taxon>Bacillariophyta</taxon>
        <taxon>Coscinodiscophyceae</taxon>
        <taxon>Thalassiosirophycidae</taxon>
        <taxon>Stephanodiscales</taxon>
        <taxon>Stephanodiscaceae</taxon>
        <taxon>Cyclotella</taxon>
    </lineage>
</organism>
<gene>
    <name evidence="2" type="ORF">ACHAWO_007298</name>
</gene>
<feature type="signal peptide" evidence="1">
    <location>
        <begin position="1"/>
        <end position="25"/>
    </location>
</feature>
<dbReference type="EMBL" id="JALLPJ020001369">
    <property type="protein sequence ID" value="KAL3767355.1"/>
    <property type="molecule type" value="Genomic_DNA"/>
</dbReference>
<accession>A0ABD3N3R4</accession>
<protein>
    <submittedName>
        <fullName evidence="2">Uncharacterized protein</fullName>
    </submittedName>
</protein>
<evidence type="ECO:0000313" key="2">
    <source>
        <dbReference type="EMBL" id="KAL3767355.1"/>
    </source>
</evidence>
<keyword evidence="1" id="KW-0732">Signal</keyword>
<reference evidence="2 3" key="1">
    <citation type="submission" date="2024-10" db="EMBL/GenBank/DDBJ databases">
        <title>Updated reference genomes for cyclostephanoid diatoms.</title>
        <authorList>
            <person name="Roberts W.R."/>
            <person name="Alverson A.J."/>
        </authorList>
    </citation>
    <scope>NUCLEOTIDE SEQUENCE [LARGE SCALE GENOMIC DNA]</scope>
    <source>
        <strain evidence="2 3">AJA010-31</strain>
    </source>
</reference>
<evidence type="ECO:0000256" key="1">
    <source>
        <dbReference type="SAM" id="SignalP"/>
    </source>
</evidence>
<dbReference type="AlphaFoldDB" id="A0ABD3N3R4"/>
<name>A0ABD3N3R4_9STRA</name>
<proteinExistence type="predicted"/>
<feature type="chain" id="PRO_5044867653" evidence="1">
    <location>
        <begin position="26"/>
        <end position="235"/>
    </location>
</feature>